<reference evidence="2 3" key="1">
    <citation type="submission" date="2016-09" db="EMBL/GenBank/DDBJ databases">
        <title>Pseudonocardia autotrophica DSM535, a candidate organism with high potential of specific P450 cytochromes.</title>
        <authorList>
            <person name="Grumaz C."/>
            <person name="Vainshtein Y."/>
            <person name="Kirstahler P."/>
            <person name="Sohn K."/>
        </authorList>
    </citation>
    <scope>NUCLEOTIDE SEQUENCE [LARGE SCALE GENOMIC DNA]</scope>
    <source>
        <strain evidence="2 3">DSM 535</strain>
    </source>
</reference>
<dbReference type="GO" id="GO:0035999">
    <property type="term" value="P:tetrahydrofolate interconversion"/>
    <property type="evidence" value="ECO:0007669"/>
    <property type="project" value="UniProtKB-UniPathway"/>
</dbReference>
<dbReference type="GO" id="GO:0008168">
    <property type="term" value="F:methyltransferase activity"/>
    <property type="evidence" value="ECO:0007669"/>
    <property type="project" value="UniProtKB-KW"/>
</dbReference>
<keyword evidence="1" id="KW-0560">Oxidoreductase</keyword>
<dbReference type="Gene3D" id="3.20.20.220">
    <property type="match status" value="1"/>
</dbReference>
<gene>
    <name evidence="2" type="primary">yitJ_1</name>
    <name evidence="2" type="ORF">BG845_00924</name>
</gene>
<name>A0A1Y2N805_PSEAH</name>
<dbReference type="AlphaFoldDB" id="A0A1Y2N805"/>
<keyword evidence="2" id="KW-0489">Methyltransferase</keyword>
<keyword evidence="3" id="KW-1185">Reference proteome</keyword>
<dbReference type="GO" id="GO:0016491">
    <property type="term" value="F:oxidoreductase activity"/>
    <property type="evidence" value="ECO:0007669"/>
    <property type="project" value="UniProtKB-KW"/>
</dbReference>
<sequence length="331" mass="33795">MSGDCPKRMRYGPCGGVRPDLSCELGTGPCPFAGRPVERWDGPPVRSVLPPALTGPGPMVLTDLTSSPYDAGALARHTRILAGACDALLIGQHHDAPDFPPTLLAALVREAGGRAWVTLTCRDRNRVVLEQDVAGLVAAGADAVLCVTGDGRAPGVRPDVTQVFDLDGTRLAAIAAGAGLAAVVPEAPAAPPVDLRPARLAEKQRAGAGAAVLNHAGSPSQVARFVERARRHGATLPVLAGVAVFTDEPGARVLQAFPGLELDPGTVRAVLCAPDPVEAGIEAAVDEAVALLAVDGVAGVNLSGRGSSGDHTAGTEIKAEIGRRIRARVRG</sequence>
<dbReference type="EMBL" id="MIGB01000003">
    <property type="protein sequence ID" value="OSY43319.1"/>
    <property type="molecule type" value="Genomic_DNA"/>
</dbReference>
<comment type="caution">
    <text evidence="2">The sequence shown here is derived from an EMBL/GenBank/DDBJ whole genome shotgun (WGS) entry which is preliminary data.</text>
</comment>
<protein>
    <submittedName>
        <fullName evidence="2">Bifunctional homocysteine S-methyltransferase/5,10-methylenetetrahydrofolate reductase</fullName>
    </submittedName>
</protein>
<accession>A0A1Y2N805</accession>
<dbReference type="SUPFAM" id="SSF51730">
    <property type="entry name" value="FAD-linked oxidoreductase"/>
    <property type="match status" value="1"/>
</dbReference>
<organism evidence="2 3">
    <name type="scientific">Pseudonocardia autotrophica</name>
    <name type="common">Amycolata autotrophica</name>
    <name type="synonym">Nocardia autotrophica</name>
    <dbReference type="NCBI Taxonomy" id="2074"/>
    <lineage>
        <taxon>Bacteria</taxon>
        <taxon>Bacillati</taxon>
        <taxon>Actinomycetota</taxon>
        <taxon>Actinomycetes</taxon>
        <taxon>Pseudonocardiales</taxon>
        <taxon>Pseudonocardiaceae</taxon>
        <taxon>Pseudonocardia</taxon>
    </lineage>
</organism>
<dbReference type="InterPro" id="IPR029041">
    <property type="entry name" value="FAD-linked_oxidoreductase-like"/>
</dbReference>
<dbReference type="STRING" id="2074.BG845_00924"/>
<evidence type="ECO:0000256" key="1">
    <source>
        <dbReference type="ARBA" id="ARBA00023002"/>
    </source>
</evidence>
<evidence type="ECO:0000313" key="3">
    <source>
        <dbReference type="Proteomes" id="UP000194360"/>
    </source>
</evidence>
<keyword evidence="2" id="KW-0808">Transferase</keyword>
<evidence type="ECO:0000313" key="2">
    <source>
        <dbReference type="EMBL" id="OSY43319.1"/>
    </source>
</evidence>
<dbReference type="Proteomes" id="UP000194360">
    <property type="component" value="Unassembled WGS sequence"/>
</dbReference>
<proteinExistence type="predicted"/>
<dbReference type="GO" id="GO:0032259">
    <property type="term" value="P:methylation"/>
    <property type="evidence" value="ECO:0007669"/>
    <property type="project" value="UniProtKB-KW"/>
</dbReference>
<dbReference type="UniPathway" id="UPA00193"/>